<keyword evidence="2" id="KW-0238">DNA-binding</keyword>
<dbReference type="PANTHER" id="PTHR47657">
    <property type="entry name" value="STEROL REGULATORY ELEMENT-BINDING PROTEIN ECM22"/>
    <property type="match status" value="1"/>
</dbReference>
<dbReference type="InterPro" id="IPR052400">
    <property type="entry name" value="Zn2-C6_fungal_TF"/>
</dbReference>
<dbReference type="InterPro" id="IPR001138">
    <property type="entry name" value="Zn2Cys6_DnaBD"/>
</dbReference>
<evidence type="ECO:0000256" key="3">
    <source>
        <dbReference type="ARBA" id="ARBA00023163"/>
    </source>
</evidence>
<reference evidence="8" key="1">
    <citation type="journal article" date="2014" name="Nat. Commun.">
        <title>Genomic adaptations of the halophilic Dead Sea filamentous fungus Eurotium rubrum.</title>
        <authorList>
            <person name="Kis-Papo T."/>
            <person name="Weig A.R."/>
            <person name="Riley R."/>
            <person name="Persoh D."/>
            <person name="Salamov A."/>
            <person name="Sun H."/>
            <person name="Lipzen A."/>
            <person name="Wasser S.P."/>
            <person name="Rambold G."/>
            <person name="Grigoriev I.V."/>
            <person name="Nevo E."/>
        </authorList>
    </citation>
    <scope>NUCLEOTIDE SEQUENCE [LARGE SCALE GENOMIC DNA]</scope>
    <source>
        <strain evidence="8">CBS 135680</strain>
    </source>
</reference>
<keyword evidence="8" id="KW-1185">Reference proteome</keyword>
<gene>
    <name evidence="7" type="ORF">EURHEDRAFT_527064</name>
</gene>
<proteinExistence type="predicted"/>
<dbReference type="HOGENOM" id="CLU_024934_1_1_1"/>
<dbReference type="Proteomes" id="UP000019804">
    <property type="component" value="Unassembled WGS sequence"/>
</dbReference>
<dbReference type="EMBL" id="KK088460">
    <property type="protein sequence ID" value="EYE90415.1"/>
    <property type="molecule type" value="Genomic_DNA"/>
</dbReference>
<protein>
    <recommendedName>
        <fullName evidence="6">Zn(2)-C6 fungal-type domain-containing protein</fullName>
    </recommendedName>
</protein>
<dbReference type="Gene3D" id="4.10.240.10">
    <property type="entry name" value="Zn(2)-C6 fungal-type DNA-binding domain"/>
    <property type="match status" value="1"/>
</dbReference>
<evidence type="ECO:0000313" key="7">
    <source>
        <dbReference type="EMBL" id="EYE90415.1"/>
    </source>
</evidence>
<dbReference type="Pfam" id="PF00172">
    <property type="entry name" value="Zn_clus"/>
    <property type="match status" value="1"/>
</dbReference>
<dbReference type="GeneID" id="63702132"/>
<feature type="domain" description="Zn(2)-C6 fungal-type" evidence="6">
    <location>
        <begin position="23"/>
        <end position="53"/>
    </location>
</feature>
<evidence type="ECO:0000256" key="2">
    <source>
        <dbReference type="ARBA" id="ARBA00023125"/>
    </source>
</evidence>
<feature type="region of interest" description="Disordered" evidence="5">
    <location>
        <begin position="86"/>
        <end position="148"/>
    </location>
</feature>
<name>A0A017S2L2_ASPRC</name>
<keyword evidence="1" id="KW-0805">Transcription regulation</keyword>
<dbReference type="GO" id="GO:0008270">
    <property type="term" value="F:zinc ion binding"/>
    <property type="evidence" value="ECO:0007669"/>
    <property type="project" value="InterPro"/>
</dbReference>
<feature type="region of interest" description="Disordered" evidence="5">
    <location>
        <begin position="1"/>
        <end position="21"/>
    </location>
</feature>
<dbReference type="CDD" id="cd00067">
    <property type="entry name" value="GAL4"/>
    <property type="match status" value="1"/>
</dbReference>
<dbReference type="RefSeq" id="XP_040634105.1">
    <property type="nucleotide sequence ID" value="XM_040787008.1"/>
</dbReference>
<evidence type="ECO:0000256" key="1">
    <source>
        <dbReference type="ARBA" id="ARBA00023015"/>
    </source>
</evidence>
<dbReference type="SMART" id="SM00066">
    <property type="entry name" value="GAL4"/>
    <property type="match status" value="1"/>
</dbReference>
<dbReference type="PANTHER" id="PTHR47657:SF3">
    <property type="entry name" value="ORSELLINIC ACID_F9775 BIOSYNTHESIS CLUSTER PROTEIN D-RELATED"/>
    <property type="match status" value="1"/>
</dbReference>
<evidence type="ECO:0000256" key="5">
    <source>
        <dbReference type="SAM" id="MobiDB-lite"/>
    </source>
</evidence>
<dbReference type="SUPFAM" id="SSF57701">
    <property type="entry name" value="Zn2/Cys6 DNA-binding domain"/>
    <property type="match status" value="1"/>
</dbReference>
<dbReference type="PROSITE" id="PS00463">
    <property type="entry name" value="ZN2_CY6_FUNGAL_1"/>
    <property type="match status" value="1"/>
</dbReference>
<dbReference type="GO" id="GO:0003677">
    <property type="term" value="F:DNA binding"/>
    <property type="evidence" value="ECO:0007669"/>
    <property type="project" value="UniProtKB-KW"/>
</dbReference>
<evidence type="ECO:0000313" key="8">
    <source>
        <dbReference type="Proteomes" id="UP000019804"/>
    </source>
</evidence>
<dbReference type="InterPro" id="IPR036864">
    <property type="entry name" value="Zn2-C6_fun-type_DNA-bd_sf"/>
</dbReference>
<evidence type="ECO:0000256" key="4">
    <source>
        <dbReference type="ARBA" id="ARBA00023242"/>
    </source>
</evidence>
<dbReference type="STRING" id="1388766.A0A017S2L2"/>
<evidence type="ECO:0000259" key="6">
    <source>
        <dbReference type="PROSITE" id="PS50048"/>
    </source>
</evidence>
<dbReference type="AlphaFoldDB" id="A0A017S2L2"/>
<keyword evidence="3" id="KW-0804">Transcription</keyword>
<feature type="compositionally biased region" description="Polar residues" evidence="5">
    <location>
        <begin position="138"/>
        <end position="148"/>
    </location>
</feature>
<sequence length="447" mass="50871">MNPSTNRYTAASARKSHRKSRLGCGNCKRRRVKCNEAKPACTNCLRHSIDCDYQSGQSVSRNASPSMQDARLELRPLPRRVFTFYSSSQSDFQMPKRGSAAHKREQQERLPSVTPSGDISSNAPSNAPSNVPSNMSPDTPSDTPSELTSTAFKFTGADMELFHHFLTSEELGASKSPEALHSRLPRLGFSFHYILHLILAFSGFHLARIQKHGSKYYFEAERNYATALRMVSAAVPLLDNHNCQALYMAAVLILICSFAKGHPPDEFLVFRDDGRAGSLFLLMGVRSILENCSREVLEIHSEHTERNSQPSYLCHRVSGYSNQIEQLRTLIAGKVRADDNRYPAYINVLDRLHHCFDSIYGRQSLTDGDLWPQIFGWLYTLPDDFVVDLQHRNSVALVIFAFYIVLLKRISSVWFIQGWPEHIMGGIRKFVHEEHRLFIQWPMEQMK</sequence>
<dbReference type="OrthoDB" id="5226580at2759"/>
<accession>A0A017S2L2</accession>
<feature type="compositionally biased region" description="Low complexity" evidence="5">
    <location>
        <begin position="120"/>
        <end position="137"/>
    </location>
</feature>
<keyword evidence="4" id="KW-0539">Nucleus</keyword>
<dbReference type="PROSITE" id="PS50048">
    <property type="entry name" value="ZN2_CY6_FUNGAL_2"/>
    <property type="match status" value="1"/>
</dbReference>
<organism evidence="7 8">
    <name type="scientific">Aspergillus ruber (strain CBS 135680)</name>
    <dbReference type="NCBI Taxonomy" id="1388766"/>
    <lineage>
        <taxon>Eukaryota</taxon>
        <taxon>Fungi</taxon>
        <taxon>Dikarya</taxon>
        <taxon>Ascomycota</taxon>
        <taxon>Pezizomycotina</taxon>
        <taxon>Eurotiomycetes</taxon>
        <taxon>Eurotiomycetidae</taxon>
        <taxon>Eurotiales</taxon>
        <taxon>Aspergillaceae</taxon>
        <taxon>Aspergillus</taxon>
        <taxon>Aspergillus subgen. Aspergillus</taxon>
    </lineage>
</organism>
<dbReference type="GO" id="GO:0000981">
    <property type="term" value="F:DNA-binding transcription factor activity, RNA polymerase II-specific"/>
    <property type="evidence" value="ECO:0007669"/>
    <property type="project" value="InterPro"/>
</dbReference>